<evidence type="ECO:0000313" key="5">
    <source>
        <dbReference type="Proteomes" id="UP000624709"/>
    </source>
</evidence>
<accession>A0ABQ4BBM3</accession>
<protein>
    <submittedName>
        <fullName evidence="4">Aldehyde dehydrogenase</fullName>
    </submittedName>
</protein>
<dbReference type="InterPro" id="IPR016163">
    <property type="entry name" value="Ald_DH_C"/>
</dbReference>
<dbReference type="Pfam" id="PF00171">
    <property type="entry name" value="Aldedh"/>
    <property type="match status" value="1"/>
</dbReference>
<evidence type="ECO:0000313" key="4">
    <source>
        <dbReference type="EMBL" id="GIE68057.1"/>
    </source>
</evidence>
<gene>
    <name evidence="4" type="ORF">Apa02nite_041650</name>
</gene>
<sequence length="455" mass="47560">MLQVPARIGGRPVSAAEWIEVRSPYDGAPVGRVPALTAAHVDEACAAAAAVLARRDFPQYARAEVLERAAEMLAERAEEFAVTVAREAGTPIVDARAEAARCADTFRFAAAEARTLTGEMVPMDASRSGPGRLGLTVRHPAGVVAAITPVAFPLNLVAHRLGPAVAAGCPVVLKPAELTPISAIRLVDLLVEAGLPGDWISVVTGTGPATGMPLVEHPVPAVVSFTGSVPVGRRIQRVAAGKRVLLELGSNAPVLIEPGADLARAVAAIRRGGFAYAGQVCVSTQRVLAHRAVYPEVLALLRDAVSTLRLGDPLDECTEVGPLISGAATGRVADWLAAAREAGADVHGGERRDALLTPAVVTDPPRELDVYRREVFGPVVTVTPYAKIDDGIALANDSDHRLQAGIFTPDLAAALRAANDLRFDGVLINDVPAFRADRQPDVSDLTASRFVSVNA</sequence>
<dbReference type="InterPro" id="IPR051020">
    <property type="entry name" value="ALDH-related_metabolic_enz"/>
</dbReference>
<dbReference type="EMBL" id="BOMS01000054">
    <property type="protein sequence ID" value="GIE68057.1"/>
    <property type="molecule type" value="Genomic_DNA"/>
</dbReference>
<dbReference type="RefSeq" id="WP_239164438.1">
    <property type="nucleotide sequence ID" value="NZ_BAAATY010000021.1"/>
</dbReference>
<keyword evidence="5" id="KW-1185">Reference proteome</keyword>
<proteinExistence type="inferred from homology"/>
<dbReference type="InterPro" id="IPR016161">
    <property type="entry name" value="Ald_DH/histidinol_DH"/>
</dbReference>
<feature type="domain" description="Aldehyde dehydrogenase" evidence="3">
    <location>
        <begin position="17"/>
        <end position="439"/>
    </location>
</feature>
<evidence type="ECO:0000259" key="3">
    <source>
        <dbReference type="Pfam" id="PF00171"/>
    </source>
</evidence>
<dbReference type="Proteomes" id="UP000624709">
    <property type="component" value="Unassembled WGS sequence"/>
</dbReference>
<comment type="caution">
    <text evidence="4">The sequence shown here is derived from an EMBL/GenBank/DDBJ whole genome shotgun (WGS) entry which is preliminary data.</text>
</comment>
<dbReference type="SUPFAM" id="SSF53720">
    <property type="entry name" value="ALDH-like"/>
    <property type="match status" value="1"/>
</dbReference>
<dbReference type="Gene3D" id="3.40.309.10">
    <property type="entry name" value="Aldehyde Dehydrogenase, Chain A, domain 2"/>
    <property type="match status" value="1"/>
</dbReference>
<name>A0ABQ4BBM3_9ACTN</name>
<evidence type="ECO:0000256" key="2">
    <source>
        <dbReference type="ARBA" id="ARBA00023002"/>
    </source>
</evidence>
<dbReference type="Gene3D" id="3.40.605.10">
    <property type="entry name" value="Aldehyde Dehydrogenase, Chain A, domain 1"/>
    <property type="match status" value="1"/>
</dbReference>
<organism evidence="4 5">
    <name type="scientific">Actinoplanes palleronii</name>
    <dbReference type="NCBI Taxonomy" id="113570"/>
    <lineage>
        <taxon>Bacteria</taxon>
        <taxon>Bacillati</taxon>
        <taxon>Actinomycetota</taxon>
        <taxon>Actinomycetes</taxon>
        <taxon>Micromonosporales</taxon>
        <taxon>Micromonosporaceae</taxon>
        <taxon>Actinoplanes</taxon>
    </lineage>
</organism>
<keyword evidence="2" id="KW-0560">Oxidoreductase</keyword>
<evidence type="ECO:0000256" key="1">
    <source>
        <dbReference type="ARBA" id="ARBA00009986"/>
    </source>
</evidence>
<dbReference type="PANTHER" id="PTHR42991:SF1">
    <property type="entry name" value="ALDEHYDE DEHYDROGENASE"/>
    <property type="match status" value="1"/>
</dbReference>
<reference evidence="4 5" key="1">
    <citation type="submission" date="2021-01" db="EMBL/GenBank/DDBJ databases">
        <title>Whole genome shotgun sequence of Actinoplanes palleronii NBRC 14916.</title>
        <authorList>
            <person name="Komaki H."/>
            <person name="Tamura T."/>
        </authorList>
    </citation>
    <scope>NUCLEOTIDE SEQUENCE [LARGE SCALE GENOMIC DNA]</scope>
    <source>
        <strain evidence="4 5">NBRC 14916</strain>
    </source>
</reference>
<dbReference type="PANTHER" id="PTHR42991">
    <property type="entry name" value="ALDEHYDE DEHYDROGENASE"/>
    <property type="match status" value="1"/>
</dbReference>
<dbReference type="InterPro" id="IPR016162">
    <property type="entry name" value="Ald_DH_N"/>
</dbReference>
<dbReference type="InterPro" id="IPR015590">
    <property type="entry name" value="Aldehyde_DH_dom"/>
</dbReference>
<comment type="similarity">
    <text evidence="1">Belongs to the aldehyde dehydrogenase family.</text>
</comment>